<evidence type="ECO:0000256" key="1">
    <source>
        <dbReference type="ARBA" id="ARBA00004567"/>
    </source>
</evidence>
<evidence type="ECO:0000256" key="4">
    <source>
        <dbReference type="ARBA" id="ARBA00022927"/>
    </source>
</evidence>
<keyword evidence="7" id="KW-0539">Nucleus</keyword>
<sequence>MASNGGATPATRQLSSKTFDSALEDALKNNTPLLSWKSALHRLDTPSRSSVAVRNLKNWLLSSPQISSLTSSYAVIPPPNAASKQALETKTSMINITADTLLPIARIKEDALYLSKSIDLDELEALRICILEYQERSPALSSESNDTTDNQHALLSMSMFTKSTNRLNAASDVPTPEMQRRDRQRNLYFSERRYKIKVATSLVRSVVDYDPNAPRKTPFYDIAKKILKKMVVDGKKDGRKGFVEELITDIGKAIGNTKVPKAFSEDKPQNKIVKDRGHWERQVLVNIYHCLQFLFLLIYGPISPSGTIVSAWYECMGSTAFLTDLKFLSKPLNSTLQDYLNAIIPLGAIISFAMLSVDSLGARLTGTFPSLAKEIDPSVSLYLEEAEAVGLVHEVLLEYVGERCYLPASLAGWAWAIILQTYNDIPEDEFEFSNKDTKRPGTPLQRIHKIMANIMASSTQAEGPALYLAKKALKANILKTVENLVHGLPGGGGWSLQIEDDGEKMRHVLAGLMRMGMDLLDWDLGAIEAFVATHKKLFPLRIHGKFQKQGQEGGEEENLDEEESSSVSQEIAKNPEERLSRNVWEDRTVVERTIHVARARFPYETVPFCAILGATTPREILDEPYNLGFKYLEDHMESFTYVLPPNFRGTEVDENDAGKIVLLEDLMVVEGRREDGGGAFILPAGIFGRIISSGVSPPIVRWDYRYSGVEFLGRLLERTLLDGALHEPSLAIEILGIFDNILVSYRDKPAGTGELEDRFNATNFLEGASNILAPNSDIISVILDLFEASLPLSVAIKSVELSSACLRVIVTLISIVPGRVWPLLGRSSLLERNGRGGLLAKILESVEIVQGKYTFLLTTFSMYEALLADAIAGVVFSGTIGSPGSIVSGAGVGSGISKEMQTSILQDWTRFWCSIFESFTTWKYLHVEERLMLNFKLCTTFSRILNTVYGVSSDENQGYGLFEGLASSASTICSTFFNPASTQAADPLLLAINEGLETKDTTINNLFVLDWIDSVTASLEFSSTALKVQHLQKKPPSYLEGKLYERSLDLIALYEVDETFRRPVIDVLDSLLGGSGLWVGEPPSILGYIGSSGADHLVELIQRLGGRLGYEELEVSIWKFFCTVIANKQQGLSIKLVTGNNLEVPNPAQGAPANLQKHAKSMLASALEILVDIESLPGSLLISTLQAVSIAQDFWGPIISNLPDYPDFLKAITSYIEKVVVNYSAKTPAAITESCNKTAAAAYIAQILTMHLYQIRATKSSDPKTKDFLASLLPKLKFYVDHGAVIRGYKASMHGLLSLNLQNKWPNCHLENFRKSSMRGRRYGVNYFYDIQLAEHILKWDRGWNSIITRRASNKVVEVRTGFKIDVEAVNLNLALIDSQVFLFDMWANLALELTCHKYFQSVEGFTTLSKVGLDTLKATIGESTPPTISPILNTKRTSLAFSLFRRLGAINLNQGQGSCSKILETTWDVAAAAESNFLSGLSNGGSENSRNLLRLLYLALNMCLKSKEDPSPRVVYLLVGIFEVAVARAFKVLANAAYESSSPSIAGDMLIVIGILQTILSFDGLEPVYEHLVSHLANHGTIRVATILFTWASKLVDTPTDANSAPDPLYGEISIMFLVKVSALPVFAEQIALNSVFNSLSEGDLAMKIQAGQLLPITTPRLHNIWAKGFLPLLLNVLFALKKRIAPEIAMFLRSFNRQILSTITYLNKPEYVSLSHLEEVTDLVAILVLLDRMGSSPGDEIMSRVRSVDTACEQIVSHKAWLAKVLVATNVEEDSLLQDTTDGGNRLALKVGAQARMIQRLVASMDGEED</sequence>
<evidence type="ECO:0000256" key="6">
    <source>
        <dbReference type="ARBA" id="ARBA00023132"/>
    </source>
</evidence>
<evidence type="ECO:0000256" key="7">
    <source>
        <dbReference type="ARBA" id="ARBA00023242"/>
    </source>
</evidence>
<dbReference type="Pfam" id="PF21093">
    <property type="entry name" value="Nup188_N-subdom_III"/>
    <property type="match status" value="1"/>
</dbReference>
<feature type="compositionally biased region" description="Acidic residues" evidence="8">
    <location>
        <begin position="553"/>
        <end position="564"/>
    </location>
</feature>
<keyword evidence="2" id="KW-0813">Transport</keyword>
<organism evidence="11 12">
    <name type="scientific">Orbilia javanica</name>
    <dbReference type="NCBI Taxonomy" id="47235"/>
    <lineage>
        <taxon>Eukaryota</taxon>
        <taxon>Fungi</taxon>
        <taxon>Dikarya</taxon>
        <taxon>Ascomycota</taxon>
        <taxon>Pezizomycotina</taxon>
        <taxon>Orbiliomycetes</taxon>
        <taxon>Orbiliales</taxon>
        <taxon>Orbiliaceae</taxon>
        <taxon>Orbilia</taxon>
    </lineage>
</organism>
<feature type="region of interest" description="Disordered" evidence="8">
    <location>
        <begin position="548"/>
        <end position="573"/>
    </location>
</feature>
<keyword evidence="4" id="KW-0653">Protein transport</keyword>
<proteinExistence type="predicted"/>
<evidence type="ECO:0000313" key="12">
    <source>
        <dbReference type="Proteomes" id="UP001313282"/>
    </source>
</evidence>
<dbReference type="GO" id="GO:0044611">
    <property type="term" value="C:nuclear pore inner ring"/>
    <property type="evidence" value="ECO:0007669"/>
    <property type="project" value="TreeGrafter"/>
</dbReference>
<dbReference type="Pfam" id="PF18378">
    <property type="entry name" value="Nup188_C"/>
    <property type="match status" value="1"/>
</dbReference>
<dbReference type="GO" id="GO:0017056">
    <property type="term" value="F:structural constituent of nuclear pore"/>
    <property type="evidence" value="ECO:0007669"/>
    <property type="project" value="InterPro"/>
</dbReference>
<evidence type="ECO:0000313" key="11">
    <source>
        <dbReference type="EMBL" id="KAK6339485.1"/>
    </source>
</evidence>
<dbReference type="GO" id="GO:0051028">
    <property type="term" value="P:mRNA transport"/>
    <property type="evidence" value="ECO:0007669"/>
    <property type="project" value="UniProtKB-KW"/>
</dbReference>
<evidence type="ECO:0000256" key="2">
    <source>
        <dbReference type="ARBA" id="ARBA00022448"/>
    </source>
</evidence>
<dbReference type="EMBL" id="JAVHNR010000006">
    <property type="protein sequence ID" value="KAK6339485.1"/>
    <property type="molecule type" value="Genomic_DNA"/>
</dbReference>
<name>A0AAN8RFZ3_9PEZI</name>
<dbReference type="InterPro" id="IPR048883">
    <property type="entry name" value="Nup188_N-subdom_III"/>
</dbReference>
<dbReference type="GO" id="GO:0006405">
    <property type="term" value="P:RNA export from nucleus"/>
    <property type="evidence" value="ECO:0007669"/>
    <property type="project" value="TreeGrafter"/>
</dbReference>
<evidence type="ECO:0000256" key="8">
    <source>
        <dbReference type="SAM" id="MobiDB-lite"/>
    </source>
</evidence>
<dbReference type="GO" id="GO:0006606">
    <property type="term" value="P:protein import into nucleus"/>
    <property type="evidence" value="ECO:0007669"/>
    <property type="project" value="TreeGrafter"/>
</dbReference>
<dbReference type="InterPro" id="IPR041634">
    <property type="entry name" value="Nup188_C"/>
</dbReference>
<dbReference type="PANTHER" id="PTHR31431">
    <property type="entry name" value="NUCLEOPORIN NUP188 HOMOLOG"/>
    <property type="match status" value="1"/>
</dbReference>
<keyword evidence="12" id="KW-1185">Reference proteome</keyword>
<comment type="caution">
    <text evidence="11">The sequence shown here is derived from an EMBL/GenBank/DDBJ whole genome shotgun (WGS) entry which is preliminary data.</text>
</comment>
<protein>
    <submittedName>
        <fullName evidence="11">Uncharacterized protein</fullName>
    </submittedName>
</protein>
<reference evidence="11 12" key="1">
    <citation type="submission" date="2019-10" db="EMBL/GenBank/DDBJ databases">
        <authorList>
            <person name="Palmer J.M."/>
        </authorList>
    </citation>
    <scope>NUCLEOTIDE SEQUENCE [LARGE SCALE GENOMIC DNA]</scope>
    <source>
        <strain evidence="11 12">TWF718</strain>
    </source>
</reference>
<dbReference type="Proteomes" id="UP001313282">
    <property type="component" value="Unassembled WGS sequence"/>
</dbReference>
<feature type="domain" description="Nucleoporin Nup188 N-terminal subdomain III" evidence="10">
    <location>
        <begin position="700"/>
        <end position="1140"/>
    </location>
</feature>
<keyword evidence="5" id="KW-0811">Translocation</keyword>
<accession>A0AAN8RFZ3</accession>
<evidence type="ECO:0000259" key="9">
    <source>
        <dbReference type="Pfam" id="PF18378"/>
    </source>
</evidence>
<keyword evidence="6" id="KW-0906">Nuclear pore complex</keyword>
<gene>
    <name evidence="11" type="ORF">TWF718_008895</name>
</gene>
<evidence type="ECO:0000259" key="10">
    <source>
        <dbReference type="Pfam" id="PF21093"/>
    </source>
</evidence>
<dbReference type="Gene3D" id="1.25.10.70">
    <property type="match status" value="1"/>
</dbReference>
<comment type="subcellular location">
    <subcellularLocation>
        <location evidence="1">Nucleus</location>
        <location evidence="1">Nuclear pore complex</location>
    </subcellularLocation>
</comment>
<dbReference type="PANTHER" id="PTHR31431:SF1">
    <property type="entry name" value="NUCLEOPORIN NUP188"/>
    <property type="match status" value="1"/>
</dbReference>
<dbReference type="InterPro" id="IPR044840">
    <property type="entry name" value="Nup188"/>
</dbReference>
<evidence type="ECO:0000256" key="5">
    <source>
        <dbReference type="ARBA" id="ARBA00023010"/>
    </source>
</evidence>
<feature type="domain" description="Nuclear pore protein Nup188 C-terminal" evidence="9">
    <location>
        <begin position="1463"/>
        <end position="1792"/>
    </location>
</feature>
<keyword evidence="3" id="KW-0509">mRNA transport</keyword>
<evidence type="ECO:0000256" key="3">
    <source>
        <dbReference type="ARBA" id="ARBA00022816"/>
    </source>
</evidence>